<protein>
    <submittedName>
        <fullName evidence="1">Uncharacterized protein</fullName>
    </submittedName>
</protein>
<evidence type="ECO:0000313" key="1">
    <source>
        <dbReference type="EMBL" id="KAJ8339329.1"/>
    </source>
</evidence>
<proteinExistence type="predicted"/>
<comment type="caution">
    <text evidence="1">The sequence shown here is derived from an EMBL/GenBank/DDBJ whole genome shotgun (WGS) entry which is preliminary data.</text>
</comment>
<organism evidence="1 2">
    <name type="scientific">Synaphobranchus kaupii</name>
    <name type="common">Kaup's arrowtooth eel</name>
    <dbReference type="NCBI Taxonomy" id="118154"/>
    <lineage>
        <taxon>Eukaryota</taxon>
        <taxon>Metazoa</taxon>
        <taxon>Chordata</taxon>
        <taxon>Craniata</taxon>
        <taxon>Vertebrata</taxon>
        <taxon>Euteleostomi</taxon>
        <taxon>Actinopterygii</taxon>
        <taxon>Neopterygii</taxon>
        <taxon>Teleostei</taxon>
        <taxon>Anguilliformes</taxon>
        <taxon>Synaphobranchidae</taxon>
        <taxon>Synaphobranchus</taxon>
    </lineage>
</organism>
<dbReference type="Proteomes" id="UP001152622">
    <property type="component" value="Chromosome 17"/>
</dbReference>
<evidence type="ECO:0000313" key="2">
    <source>
        <dbReference type="Proteomes" id="UP001152622"/>
    </source>
</evidence>
<sequence>MTFVVVWVLARTDKRSNFNWSSKAKGKPILDKMDGVLGAGVMVTLEWPPENYSHQRTAMRRPHKPCWRRGGVMLSQQSTTEHGSYKAATHTGLDRTLSESLTRVDPANIRYHKLWGLLDEAQMRLN</sequence>
<accession>A0A9Q1IH48</accession>
<gene>
    <name evidence="1" type="ORF">SKAU_G00361150</name>
</gene>
<reference evidence="1" key="1">
    <citation type="journal article" date="2023" name="Science">
        <title>Genome structures resolve the early diversification of teleost fishes.</title>
        <authorList>
            <person name="Parey E."/>
            <person name="Louis A."/>
            <person name="Montfort J."/>
            <person name="Bouchez O."/>
            <person name="Roques C."/>
            <person name="Iampietro C."/>
            <person name="Lluch J."/>
            <person name="Castinel A."/>
            <person name="Donnadieu C."/>
            <person name="Desvignes T."/>
            <person name="Floi Bucao C."/>
            <person name="Jouanno E."/>
            <person name="Wen M."/>
            <person name="Mejri S."/>
            <person name="Dirks R."/>
            <person name="Jansen H."/>
            <person name="Henkel C."/>
            <person name="Chen W.J."/>
            <person name="Zahm M."/>
            <person name="Cabau C."/>
            <person name="Klopp C."/>
            <person name="Thompson A.W."/>
            <person name="Robinson-Rechavi M."/>
            <person name="Braasch I."/>
            <person name="Lecointre G."/>
            <person name="Bobe J."/>
            <person name="Postlethwait J.H."/>
            <person name="Berthelot C."/>
            <person name="Roest Crollius H."/>
            <person name="Guiguen Y."/>
        </authorList>
    </citation>
    <scope>NUCLEOTIDE SEQUENCE</scope>
    <source>
        <strain evidence="1">WJC10195</strain>
    </source>
</reference>
<keyword evidence="2" id="KW-1185">Reference proteome</keyword>
<dbReference type="EMBL" id="JAINUF010000017">
    <property type="protein sequence ID" value="KAJ8339329.1"/>
    <property type="molecule type" value="Genomic_DNA"/>
</dbReference>
<dbReference type="AlphaFoldDB" id="A0A9Q1IH48"/>
<name>A0A9Q1IH48_SYNKA</name>